<dbReference type="Pfam" id="PF14219">
    <property type="entry name" value="DUF4328"/>
    <property type="match status" value="1"/>
</dbReference>
<dbReference type="InterPro" id="IPR025565">
    <property type="entry name" value="DUF4328"/>
</dbReference>
<evidence type="ECO:0000313" key="5">
    <source>
        <dbReference type="Proteomes" id="UP000267536"/>
    </source>
</evidence>
<evidence type="ECO:0000256" key="1">
    <source>
        <dbReference type="SAM" id="MobiDB-lite"/>
    </source>
</evidence>
<keyword evidence="2" id="KW-0472">Membrane</keyword>
<feature type="transmembrane region" description="Helical" evidence="2">
    <location>
        <begin position="175"/>
        <end position="207"/>
    </location>
</feature>
<sequence>MLDLCPRCRIQAPHRDGRDRCPRCGGPLTLVASDVEAAALVAAYQQSPSAPPRPAAYRPPARQPSGPRPPTGPPRMYGGRRVRWVARRPDDTLPPQRPPRRTGPRLIPRYVYLPRWGLVDTPVTEGEPRNSPAHLGMALTGALQIAGAAFVASTCAHLLRYLLLVINRSTTLPGWLIGLSTVLVLSAGLLALAGSVYTIVAFVRWLLAVRTETYRVRGFFDPRPRWQSIPLAAIPLVNVAGAALLLGEPAEMLDDVARSAARIRLRKLWVGWTVVNTIAVLTVITWWVGAASGSIQTSADALFMVALTAAVSAAFAFWAAHRLPAVFSVSSAEPTVPAHRWVVVA</sequence>
<keyword evidence="5" id="KW-1185">Reference proteome</keyword>
<dbReference type="AlphaFoldDB" id="A0A3N4G9P6"/>
<accession>A0A3N4G9P6</accession>
<name>A0A3N4G9P6_9ACTN</name>
<evidence type="ECO:0000259" key="3">
    <source>
        <dbReference type="Pfam" id="PF14219"/>
    </source>
</evidence>
<dbReference type="OrthoDB" id="4774087at2"/>
<protein>
    <submittedName>
        <fullName evidence="4">DUF4328 domain-containing protein</fullName>
    </submittedName>
</protein>
<reference evidence="4 5" key="1">
    <citation type="submission" date="2018-11" db="EMBL/GenBank/DDBJ databases">
        <title>Draft genome sequence of Gordonia sp. RS15-1S isolated from rice stems.</title>
        <authorList>
            <person name="Muangham S."/>
        </authorList>
    </citation>
    <scope>NUCLEOTIDE SEQUENCE [LARGE SCALE GENOMIC DNA]</scope>
    <source>
        <strain evidence="4 5">RS15-1S</strain>
    </source>
</reference>
<feature type="transmembrane region" description="Helical" evidence="2">
    <location>
        <begin position="141"/>
        <end position="163"/>
    </location>
</feature>
<feature type="transmembrane region" description="Helical" evidence="2">
    <location>
        <begin position="227"/>
        <end position="247"/>
    </location>
</feature>
<organism evidence="4 5">
    <name type="scientific">Gordonia oryzae</name>
    <dbReference type="NCBI Taxonomy" id="2487349"/>
    <lineage>
        <taxon>Bacteria</taxon>
        <taxon>Bacillati</taxon>
        <taxon>Actinomycetota</taxon>
        <taxon>Actinomycetes</taxon>
        <taxon>Mycobacteriales</taxon>
        <taxon>Gordoniaceae</taxon>
        <taxon>Gordonia</taxon>
    </lineage>
</organism>
<feature type="compositionally biased region" description="Low complexity" evidence="1">
    <location>
        <begin position="55"/>
        <end position="65"/>
    </location>
</feature>
<feature type="region of interest" description="Disordered" evidence="1">
    <location>
        <begin position="45"/>
        <end position="79"/>
    </location>
</feature>
<gene>
    <name evidence="4" type="ORF">EF294_13420</name>
</gene>
<evidence type="ECO:0000256" key="2">
    <source>
        <dbReference type="SAM" id="Phobius"/>
    </source>
</evidence>
<keyword evidence="2" id="KW-0812">Transmembrane</keyword>
<proteinExistence type="predicted"/>
<feature type="domain" description="DUF4328" evidence="3">
    <location>
        <begin position="173"/>
        <end position="320"/>
    </location>
</feature>
<evidence type="ECO:0000313" key="4">
    <source>
        <dbReference type="EMBL" id="RPA59479.1"/>
    </source>
</evidence>
<dbReference type="EMBL" id="RKMH01000009">
    <property type="protein sequence ID" value="RPA59479.1"/>
    <property type="molecule type" value="Genomic_DNA"/>
</dbReference>
<feature type="transmembrane region" description="Helical" evidence="2">
    <location>
        <begin position="268"/>
        <end position="289"/>
    </location>
</feature>
<feature type="transmembrane region" description="Helical" evidence="2">
    <location>
        <begin position="301"/>
        <end position="320"/>
    </location>
</feature>
<comment type="caution">
    <text evidence="4">The sequence shown here is derived from an EMBL/GenBank/DDBJ whole genome shotgun (WGS) entry which is preliminary data.</text>
</comment>
<dbReference type="Proteomes" id="UP000267536">
    <property type="component" value="Unassembled WGS sequence"/>
</dbReference>
<keyword evidence="2" id="KW-1133">Transmembrane helix</keyword>